<evidence type="ECO:0000313" key="2">
    <source>
        <dbReference type="Proteomes" id="UP000197535"/>
    </source>
</evidence>
<evidence type="ECO:0008006" key="3">
    <source>
        <dbReference type="Google" id="ProtNLM"/>
    </source>
</evidence>
<dbReference type="Gene3D" id="1.25.40.10">
    <property type="entry name" value="Tetratricopeptide repeat domain"/>
    <property type="match status" value="1"/>
</dbReference>
<dbReference type="InterPro" id="IPR011990">
    <property type="entry name" value="TPR-like_helical_dom_sf"/>
</dbReference>
<dbReference type="InterPro" id="IPR006597">
    <property type="entry name" value="Sel1-like"/>
</dbReference>
<name>A0A254T7K0_9BURK</name>
<dbReference type="SMART" id="SM00671">
    <property type="entry name" value="SEL1"/>
    <property type="match status" value="4"/>
</dbReference>
<reference evidence="1 2" key="1">
    <citation type="submission" date="2016-02" db="EMBL/GenBank/DDBJ databases">
        <authorList>
            <person name="Wen L."/>
            <person name="He K."/>
            <person name="Yang H."/>
        </authorList>
    </citation>
    <scope>NUCLEOTIDE SEQUENCE [LARGE SCALE GENOMIC DNA]</scope>
    <source>
        <strain evidence="1 2">TSA40</strain>
    </source>
</reference>
<dbReference type="EMBL" id="LSTO01000002">
    <property type="protein sequence ID" value="OWW18620.1"/>
    <property type="molecule type" value="Genomic_DNA"/>
</dbReference>
<keyword evidence="2" id="KW-1185">Reference proteome</keyword>
<comment type="caution">
    <text evidence="1">The sequence shown here is derived from an EMBL/GenBank/DDBJ whole genome shotgun (WGS) entry which is preliminary data.</text>
</comment>
<dbReference type="RefSeq" id="WP_234815059.1">
    <property type="nucleotide sequence ID" value="NZ_LSTO01000002.1"/>
</dbReference>
<gene>
    <name evidence="1" type="ORF">AYR66_03260</name>
</gene>
<sequence length="313" mass="34605">MPMQLAHVAPAWSQEEIRLLARTAHALMMSKDGDKREALRFLECAAAAGDRDAQMSLGLLLARMDISGQRSDTLGGIANYKEAIRWLSLAADQGMEKAWYAISRIYQKAEFSQRSLSQSHAYLCKAASAGYHVAQRELGMLVWRTRKGDASRDVLALYWLHKAASQGCGEAAVQLKKLASCPQPAAWALEAQRQLAQHAFKVPLVLNARIALAARFGLSLPEALLIDVAAADRGHCLLVDIRSEYARGRRRLILVDGDEDRAEVDRIVHSLEGFDCGPGGPEGRYRQRLYRLKKLVPDWSAVQRTLKGDSADA</sequence>
<proteinExistence type="predicted"/>
<dbReference type="Proteomes" id="UP000197535">
    <property type="component" value="Unassembled WGS sequence"/>
</dbReference>
<organism evidence="1 2">
    <name type="scientific">Noviherbaspirillum denitrificans</name>
    <dbReference type="NCBI Taxonomy" id="1968433"/>
    <lineage>
        <taxon>Bacteria</taxon>
        <taxon>Pseudomonadati</taxon>
        <taxon>Pseudomonadota</taxon>
        <taxon>Betaproteobacteria</taxon>
        <taxon>Burkholderiales</taxon>
        <taxon>Oxalobacteraceae</taxon>
        <taxon>Noviherbaspirillum</taxon>
    </lineage>
</organism>
<dbReference type="AlphaFoldDB" id="A0A254T7K0"/>
<dbReference type="PANTHER" id="PTHR11102">
    <property type="entry name" value="SEL-1-LIKE PROTEIN"/>
    <property type="match status" value="1"/>
</dbReference>
<dbReference type="PANTHER" id="PTHR11102:SF160">
    <property type="entry name" value="ERAD-ASSOCIATED E3 UBIQUITIN-PROTEIN LIGASE COMPONENT HRD3"/>
    <property type="match status" value="1"/>
</dbReference>
<dbReference type="InterPro" id="IPR050767">
    <property type="entry name" value="Sel1_AlgK"/>
</dbReference>
<evidence type="ECO:0000313" key="1">
    <source>
        <dbReference type="EMBL" id="OWW18620.1"/>
    </source>
</evidence>
<dbReference type="SUPFAM" id="SSF81901">
    <property type="entry name" value="HCP-like"/>
    <property type="match status" value="1"/>
</dbReference>
<protein>
    <recommendedName>
        <fullName evidence="3">Sel1 repeat protein</fullName>
    </recommendedName>
</protein>
<dbReference type="Pfam" id="PF08238">
    <property type="entry name" value="Sel1"/>
    <property type="match status" value="4"/>
</dbReference>
<accession>A0A254T7K0</accession>